<dbReference type="InterPro" id="IPR041492">
    <property type="entry name" value="HAD_2"/>
</dbReference>
<dbReference type="Gene3D" id="1.10.150.240">
    <property type="entry name" value="Putative phosphatase, domain 2"/>
    <property type="match status" value="1"/>
</dbReference>
<evidence type="ECO:0000313" key="2">
    <source>
        <dbReference type="Proteomes" id="UP001597347"/>
    </source>
</evidence>
<evidence type="ECO:0000313" key="1">
    <source>
        <dbReference type="EMBL" id="MFD1720470.1"/>
    </source>
</evidence>
<name>A0ABW4LB20_9MICO</name>
<dbReference type="SUPFAM" id="SSF56784">
    <property type="entry name" value="HAD-like"/>
    <property type="match status" value="1"/>
</dbReference>
<proteinExistence type="predicted"/>
<dbReference type="PANTHER" id="PTHR43434">
    <property type="entry name" value="PHOSPHOGLYCOLATE PHOSPHATASE"/>
    <property type="match status" value="1"/>
</dbReference>
<dbReference type="PANTHER" id="PTHR43434:SF20">
    <property type="entry name" value="5'-NUCLEOTIDASE"/>
    <property type="match status" value="1"/>
</dbReference>
<accession>A0ABW4LB20</accession>
<gene>
    <name evidence="1" type="ORF">ACFSBI_02815</name>
</gene>
<dbReference type="Proteomes" id="UP001597347">
    <property type="component" value="Unassembled WGS sequence"/>
</dbReference>
<dbReference type="SFLD" id="SFLDG01129">
    <property type="entry name" value="C1.5:_HAD__Beta-PGM__Phosphata"/>
    <property type="match status" value="1"/>
</dbReference>
<reference evidence="2" key="1">
    <citation type="journal article" date="2019" name="Int. J. Syst. Evol. Microbiol.">
        <title>The Global Catalogue of Microorganisms (GCM) 10K type strain sequencing project: providing services to taxonomists for standard genome sequencing and annotation.</title>
        <authorList>
            <consortium name="The Broad Institute Genomics Platform"/>
            <consortium name="The Broad Institute Genome Sequencing Center for Infectious Disease"/>
            <person name="Wu L."/>
            <person name="Ma J."/>
        </authorList>
    </citation>
    <scope>NUCLEOTIDE SEQUENCE [LARGE SCALE GENOMIC DNA]</scope>
    <source>
        <strain evidence="2">CGMCC 1.12471</strain>
    </source>
</reference>
<dbReference type="InterPro" id="IPR036412">
    <property type="entry name" value="HAD-like_sf"/>
</dbReference>
<organism evidence="1 2">
    <name type="scientific">Amnibacterium endophyticum</name>
    <dbReference type="NCBI Taxonomy" id="2109337"/>
    <lineage>
        <taxon>Bacteria</taxon>
        <taxon>Bacillati</taxon>
        <taxon>Actinomycetota</taxon>
        <taxon>Actinomycetes</taxon>
        <taxon>Micrococcales</taxon>
        <taxon>Microbacteriaceae</taxon>
        <taxon>Amnibacterium</taxon>
    </lineage>
</organism>
<protein>
    <submittedName>
        <fullName evidence="1">HAD hydrolase-like protein</fullName>
    </submittedName>
</protein>
<dbReference type="EMBL" id="JBHUEA010000003">
    <property type="protein sequence ID" value="MFD1720470.1"/>
    <property type="molecule type" value="Genomic_DNA"/>
</dbReference>
<dbReference type="Gene3D" id="3.40.50.1000">
    <property type="entry name" value="HAD superfamily/HAD-like"/>
    <property type="match status" value="1"/>
</dbReference>
<dbReference type="InterPro" id="IPR023198">
    <property type="entry name" value="PGP-like_dom2"/>
</dbReference>
<comment type="caution">
    <text evidence="1">The sequence shown here is derived from an EMBL/GenBank/DDBJ whole genome shotgun (WGS) entry which is preliminary data.</text>
</comment>
<keyword evidence="2" id="KW-1185">Reference proteome</keyword>
<sequence>MPPPSTVALIDLDGTIVDSARGITSTLAAVLADLGAPVPPPARLLEFVGPPILDGLRDVVGVEGEAAQRVLAAYRSRYRADGAFDAEPYPGVREALTTIGRRVPLAVATSKPETIATRILEHFGLADLFVVIAGASDDESRSRKAEVIERALDLLRAAGVDTARPIMVGDRSHDVEGAAEHGIPTVVAGWGYGAPEEHAGAVAVAATPYDLPSLVLGDADWGRTAS</sequence>
<dbReference type="Pfam" id="PF13419">
    <property type="entry name" value="HAD_2"/>
    <property type="match status" value="1"/>
</dbReference>
<dbReference type="SFLD" id="SFLDS00003">
    <property type="entry name" value="Haloacid_Dehalogenase"/>
    <property type="match status" value="1"/>
</dbReference>
<dbReference type="InterPro" id="IPR050155">
    <property type="entry name" value="HAD-like_hydrolase_sf"/>
</dbReference>
<dbReference type="RefSeq" id="WP_377931825.1">
    <property type="nucleotide sequence ID" value="NZ_JBHUEA010000003.1"/>
</dbReference>
<dbReference type="InterPro" id="IPR023214">
    <property type="entry name" value="HAD_sf"/>
</dbReference>